<dbReference type="EC" id="1.3.3.15" evidence="6"/>
<dbReference type="GO" id="GO:0004729">
    <property type="term" value="F:oxygen-dependent protoporphyrinogen oxidase activity"/>
    <property type="evidence" value="ECO:0007669"/>
    <property type="project" value="UniProtKB-UniRule"/>
</dbReference>
<dbReference type="SUPFAM" id="SSF54373">
    <property type="entry name" value="FAD-linked reductases, C-terminal domain"/>
    <property type="match status" value="1"/>
</dbReference>
<evidence type="ECO:0000256" key="4">
    <source>
        <dbReference type="ARBA" id="ARBA00023002"/>
    </source>
</evidence>
<keyword evidence="6" id="KW-0963">Cytoplasm</keyword>
<protein>
    <recommendedName>
        <fullName evidence="6">Coproporphyrinogen III oxidase</fullName>
        <ecNumber evidence="6">1.3.3.15</ecNumber>
    </recommendedName>
</protein>
<dbReference type="GO" id="GO:0005737">
    <property type="term" value="C:cytoplasm"/>
    <property type="evidence" value="ECO:0007669"/>
    <property type="project" value="UniProtKB-SubCell"/>
</dbReference>
<comment type="caution">
    <text evidence="8">The sequence shown here is derived from an EMBL/GenBank/DDBJ whole genome shotgun (WGS) entry which is preliminary data.</text>
</comment>
<gene>
    <name evidence="8" type="ORF">CLV59_101601</name>
</gene>
<reference evidence="8 9" key="1">
    <citation type="submission" date="2018-06" db="EMBL/GenBank/DDBJ databases">
        <title>Genomic Encyclopedia of Archaeal and Bacterial Type Strains, Phase II (KMG-II): from individual species to whole genera.</title>
        <authorList>
            <person name="Goeker M."/>
        </authorList>
    </citation>
    <scope>NUCLEOTIDE SEQUENCE [LARGE SCALE GENOMIC DNA]</scope>
    <source>
        <strain evidence="8 9">DSM 29821</strain>
    </source>
</reference>
<evidence type="ECO:0000313" key="9">
    <source>
        <dbReference type="Proteomes" id="UP000249819"/>
    </source>
</evidence>
<comment type="pathway">
    <text evidence="6">Porphyrin-containing compound metabolism; protoheme biosynthesis.</text>
</comment>
<dbReference type="PANTHER" id="PTHR42923:SF3">
    <property type="entry name" value="PROTOPORPHYRINOGEN OXIDASE"/>
    <property type="match status" value="1"/>
</dbReference>
<dbReference type="InterPro" id="IPR002937">
    <property type="entry name" value="Amino_oxidase"/>
</dbReference>
<sequence>MPQQPVLIVGAGLSGLSIAYELQQRQIPYLVMEAADHAGGVLKSLQIDGFELDAGPNSLAASPEMFAYLQQLGLGDKILMAAAASKNRFLVRNHTLHAVSPHPLKIIGSKYLSRASKWKLFTERFRTSVPPAGEESVSDFVTRRFNKEIADYVFDPVLSGIYAGNPDRLSIGEVLPMLPRWEKEYGSITKGLMKEKGAMGGRKIISLKGGNAELAKALLDKLQTPVKFNSAVNTIQSTASGYEVGYIENGTLSIQEFSRIILTTPSYSTANMIAPLDLSLAGILQAVEYPEMGVFHLGYDAKAIGNPVDGFGFLVPNRENLHFLGAICNAAIFPEKAPEGKVLFTVFTGGARLQHYLQAGDPAVLRQQILSELSQILHISAAPVMQHFTILKKAIPQLNVGYSHLRTAVEQFEQTWPGIHIAGNYVEGVAVPALIQYAGQLADKISKN</sequence>
<dbReference type="Gene3D" id="1.10.3110.10">
    <property type="entry name" value="protoporphyrinogen ix oxidase, domain 3"/>
    <property type="match status" value="1"/>
</dbReference>
<keyword evidence="5 6" id="KW-0350">Heme biosynthesis</keyword>
<dbReference type="AlphaFoldDB" id="A0A327WEQ6"/>
<comment type="subcellular location">
    <subcellularLocation>
        <location evidence="6">Cytoplasm</location>
    </subcellularLocation>
</comment>
<feature type="domain" description="Amine oxidase" evidence="7">
    <location>
        <begin position="13"/>
        <end position="427"/>
    </location>
</feature>
<organism evidence="8 9">
    <name type="scientific">Chitinophaga dinghuensis</name>
    <dbReference type="NCBI Taxonomy" id="1539050"/>
    <lineage>
        <taxon>Bacteria</taxon>
        <taxon>Pseudomonadati</taxon>
        <taxon>Bacteroidota</taxon>
        <taxon>Chitinophagia</taxon>
        <taxon>Chitinophagales</taxon>
        <taxon>Chitinophagaceae</taxon>
        <taxon>Chitinophaga</taxon>
    </lineage>
</organism>
<evidence type="ECO:0000256" key="6">
    <source>
        <dbReference type="RuleBase" id="RU364052"/>
    </source>
</evidence>
<comment type="cofactor">
    <cofactor evidence="1 6">
        <name>FAD</name>
        <dbReference type="ChEBI" id="CHEBI:57692"/>
    </cofactor>
</comment>
<evidence type="ECO:0000259" key="7">
    <source>
        <dbReference type="Pfam" id="PF01593"/>
    </source>
</evidence>
<dbReference type="Gene3D" id="3.50.50.60">
    <property type="entry name" value="FAD/NAD(P)-binding domain"/>
    <property type="match status" value="1"/>
</dbReference>
<keyword evidence="4 6" id="KW-0560">Oxidoreductase</keyword>
<dbReference type="EMBL" id="QLMA01000001">
    <property type="protein sequence ID" value="RAJ87840.1"/>
    <property type="molecule type" value="Genomic_DNA"/>
</dbReference>
<dbReference type="RefSeq" id="WP_111590510.1">
    <property type="nucleotide sequence ID" value="NZ_QLMA01000001.1"/>
</dbReference>
<dbReference type="UniPathway" id="UPA00252"/>
<dbReference type="Pfam" id="PF01593">
    <property type="entry name" value="Amino_oxidase"/>
    <property type="match status" value="1"/>
</dbReference>
<comment type="catalytic activity">
    <reaction evidence="6">
        <text>coproporphyrinogen III + 3 O2 = coproporphyrin III + 3 H2O2</text>
        <dbReference type="Rhea" id="RHEA:43436"/>
        <dbReference type="ChEBI" id="CHEBI:15379"/>
        <dbReference type="ChEBI" id="CHEBI:16240"/>
        <dbReference type="ChEBI" id="CHEBI:57309"/>
        <dbReference type="ChEBI" id="CHEBI:131725"/>
        <dbReference type="EC" id="1.3.3.15"/>
    </reaction>
</comment>
<keyword evidence="2 6" id="KW-0285">Flavoprotein</keyword>
<dbReference type="SUPFAM" id="SSF51905">
    <property type="entry name" value="FAD/NAD(P)-binding domain"/>
    <property type="match status" value="1"/>
</dbReference>
<dbReference type="InterPro" id="IPR036188">
    <property type="entry name" value="FAD/NAD-bd_sf"/>
</dbReference>
<dbReference type="GO" id="GO:0006783">
    <property type="term" value="P:heme biosynthetic process"/>
    <property type="evidence" value="ECO:0007669"/>
    <property type="project" value="UniProtKB-UniRule"/>
</dbReference>
<keyword evidence="3 6" id="KW-0274">FAD</keyword>
<evidence type="ECO:0000256" key="2">
    <source>
        <dbReference type="ARBA" id="ARBA00022630"/>
    </source>
</evidence>
<name>A0A327WEQ6_9BACT</name>
<dbReference type="Gene3D" id="3.90.660.20">
    <property type="entry name" value="Protoporphyrinogen oxidase, mitochondrial, domain 2"/>
    <property type="match status" value="1"/>
</dbReference>
<comment type="function">
    <text evidence="6">Involved in coproporphyrin-dependent heme b biosynthesis. Catalyzes the oxidation of coproporphyrinogen III to coproporphyrin III.</text>
</comment>
<evidence type="ECO:0000256" key="5">
    <source>
        <dbReference type="ARBA" id="ARBA00023133"/>
    </source>
</evidence>
<keyword evidence="9" id="KW-1185">Reference proteome</keyword>
<dbReference type="InterPro" id="IPR050464">
    <property type="entry name" value="Zeta_carotene_desat/Oxidored"/>
</dbReference>
<dbReference type="PANTHER" id="PTHR42923">
    <property type="entry name" value="PROTOPORPHYRINOGEN OXIDASE"/>
    <property type="match status" value="1"/>
</dbReference>
<comment type="similarity">
    <text evidence="6">Belongs to the protoporphyrinogen/coproporphyrinogen oxidase family. Coproporphyrinogen III oxidase subfamily.</text>
</comment>
<dbReference type="InterPro" id="IPR004572">
    <property type="entry name" value="Protoporphyrinogen_oxidase"/>
</dbReference>
<evidence type="ECO:0000256" key="1">
    <source>
        <dbReference type="ARBA" id="ARBA00001974"/>
    </source>
</evidence>
<dbReference type="Proteomes" id="UP000249819">
    <property type="component" value="Unassembled WGS sequence"/>
</dbReference>
<proteinExistence type="inferred from homology"/>
<dbReference type="OrthoDB" id="9805195at2"/>
<dbReference type="NCBIfam" id="TIGR00562">
    <property type="entry name" value="proto_IX_ox"/>
    <property type="match status" value="1"/>
</dbReference>
<evidence type="ECO:0000313" key="8">
    <source>
        <dbReference type="EMBL" id="RAJ87840.1"/>
    </source>
</evidence>
<evidence type="ECO:0000256" key="3">
    <source>
        <dbReference type="ARBA" id="ARBA00022827"/>
    </source>
</evidence>
<accession>A0A327WEQ6</accession>